<dbReference type="Pfam" id="PF26064">
    <property type="entry name" value="DUF8023"/>
    <property type="match status" value="1"/>
</dbReference>
<dbReference type="OrthoDB" id="330492at2157"/>
<keyword evidence="1" id="KW-0812">Transmembrane</keyword>
<dbReference type="Proteomes" id="UP000608850">
    <property type="component" value="Unassembled WGS sequence"/>
</dbReference>
<name>A0A830GC55_9EURY</name>
<keyword evidence="1" id="KW-0472">Membrane</keyword>
<dbReference type="RefSeq" id="WP_188878678.1">
    <property type="nucleotide sequence ID" value="NZ_BMOQ01000005.1"/>
</dbReference>
<feature type="transmembrane region" description="Helical" evidence="1">
    <location>
        <begin position="120"/>
        <end position="138"/>
    </location>
</feature>
<feature type="transmembrane region" description="Helical" evidence="1">
    <location>
        <begin position="17"/>
        <end position="42"/>
    </location>
</feature>
<dbReference type="AlphaFoldDB" id="A0A830GC55"/>
<evidence type="ECO:0000313" key="3">
    <source>
        <dbReference type="Proteomes" id="UP000608850"/>
    </source>
</evidence>
<feature type="transmembrane region" description="Helical" evidence="1">
    <location>
        <begin position="90"/>
        <end position="108"/>
    </location>
</feature>
<reference evidence="2 3" key="1">
    <citation type="journal article" date="2019" name="Int. J. Syst. Evol. Microbiol.">
        <title>The Global Catalogue of Microorganisms (GCM) 10K type strain sequencing project: providing services to taxonomists for standard genome sequencing and annotation.</title>
        <authorList>
            <consortium name="The Broad Institute Genomics Platform"/>
            <consortium name="The Broad Institute Genome Sequencing Center for Infectious Disease"/>
            <person name="Wu L."/>
            <person name="Ma J."/>
        </authorList>
    </citation>
    <scope>NUCLEOTIDE SEQUENCE [LARGE SCALE GENOMIC DNA]</scope>
    <source>
        <strain evidence="2 3">JCM 16331</strain>
    </source>
</reference>
<sequence length="140" mass="14927">MATATGGYADLNGKQNIILDVIALMGIPWFAAILFGVMTSALSIFGGLDFTAPIWTIMGADISIAFLVVLGGLAWILATNEIDGAAYEDWQWAIIVFALASPVLYVLVPSFKNLVMINGISQLLWTMAVSAAATYISYSN</sequence>
<organism evidence="2 3">
    <name type="scientific">Halarchaeum nitratireducens</name>
    <dbReference type="NCBI Taxonomy" id="489913"/>
    <lineage>
        <taxon>Archaea</taxon>
        <taxon>Methanobacteriati</taxon>
        <taxon>Methanobacteriota</taxon>
        <taxon>Stenosarchaea group</taxon>
        <taxon>Halobacteria</taxon>
        <taxon>Halobacteriales</taxon>
        <taxon>Halobacteriaceae</taxon>
    </lineage>
</organism>
<keyword evidence="1" id="KW-1133">Transmembrane helix</keyword>
<proteinExistence type="predicted"/>
<gene>
    <name evidence="2" type="ORF">GCM10009021_19520</name>
</gene>
<protein>
    <submittedName>
        <fullName evidence="2">Uncharacterized protein</fullName>
    </submittedName>
</protein>
<evidence type="ECO:0000313" key="2">
    <source>
        <dbReference type="EMBL" id="GGN18618.1"/>
    </source>
</evidence>
<evidence type="ECO:0000256" key="1">
    <source>
        <dbReference type="SAM" id="Phobius"/>
    </source>
</evidence>
<keyword evidence="3" id="KW-1185">Reference proteome</keyword>
<feature type="transmembrane region" description="Helical" evidence="1">
    <location>
        <begin position="54"/>
        <end position="78"/>
    </location>
</feature>
<dbReference type="EMBL" id="BMOQ01000005">
    <property type="protein sequence ID" value="GGN18618.1"/>
    <property type="molecule type" value="Genomic_DNA"/>
</dbReference>
<dbReference type="InterPro" id="IPR058336">
    <property type="entry name" value="VP3-like_halobact-type"/>
</dbReference>
<accession>A0A830GC55</accession>
<comment type="caution">
    <text evidence="2">The sequence shown here is derived from an EMBL/GenBank/DDBJ whole genome shotgun (WGS) entry which is preliminary data.</text>
</comment>